<keyword evidence="1" id="KW-0812">Transmembrane</keyword>
<feature type="transmembrane region" description="Helical" evidence="1">
    <location>
        <begin position="76"/>
        <end position="98"/>
    </location>
</feature>
<sequence length="164" mass="17867">MKTDTQMARPSHRRRVLAAIQLQDPVWWCLAAIAALLAADLAGLQGAHETAIAIAACLALTALLDDRTPKRFRSQVRIVYLCVMALSFIPAMGLLVWIQMIGTFVLVLTGYCPLARVMALLPGNRSAGLSWDLMRHVMLYPVTTGSIAEELGSHRPTSLQGPAF</sequence>
<dbReference type="RefSeq" id="WP_366194078.1">
    <property type="nucleotide sequence ID" value="NZ_JBFBVU010000022.1"/>
</dbReference>
<keyword evidence="1" id="KW-0472">Membrane</keyword>
<comment type="caution">
    <text evidence="2">The sequence shown here is derived from an EMBL/GenBank/DDBJ whole genome shotgun (WGS) entry which is preliminary data.</text>
</comment>
<accession>A0ABV3L9B2</accession>
<evidence type="ECO:0000313" key="2">
    <source>
        <dbReference type="EMBL" id="MEV8468123.1"/>
    </source>
</evidence>
<dbReference type="EMBL" id="JBFBVU010000022">
    <property type="protein sequence ID" value="MEV8468123.1"/>
    <property type="molecule type" value="Genomic_DNA"/>
</dbReference>
<proteinExistence type="predicted"/>
<organism evidence="2 3">
    <name type="scientific">Meridianimarinicoccus marinus</name>
    <dbReference type="NCBI Taxonomy" id="3231483"/>
    <lineage>
        <taxon>Bacteria</taxon>
        <taxon>Pseudomonadati</taxon>
        <taxon>Pseudomonadota</taxon>
        <taxon>Alphaproteobacteria</taxon>
        <taxon>Rhodobacterales</taxon>
        <taxon>Paracoccaceae</taxon>
        <taxon>Meridianimarinicoccus</taxon>
    </lineage>
</organism>
<protein>
    <submittedName>
        <fullName evidence="2">Uncharacterized protein</fullName>
    </submittedName>
</protein>
<feature type="transmembrane region" description="Helical" evidence="1">
    <location>
        <begin position="16"/>
        <end position="39"/>
    </location>
</feature>
<keyword evidence="3" id="KW-1185">Reference proteome</keyword>
<evidence type="ECO:0000313" key="3">
    <source>
        <dbReference type="Proteomes" id="UP001553161"/>
    </source>
</evidence>
<reference evidence="2 3" key="1">
    <citation type="submission" date="2024-07" db="EMBL/GenBank/DDBJ databases">
        <authorList>
            <person name="Kang M."/>
        </authorList>
    </citation>
    <scope>NUCLEOTIDE SEQUENCE [LARGE SCALE GENOMIC DNA]</scope>
    <source>
        <strain evidence="2 3">DFM31</strain>
    </source>
</reference>
<name>A0ABV3L9B2_9RHOB</name>
<feature type="transmembrane region" description="Helical" evidence="1">
    <location>
        <begin position="45"/>
        <end position="64"/>
    </location>
</feature>
<evidence type="ECO:0000256" key="1">
    <source>
        <dbReference type="SAM" id="Phobius"/>
    </source>
</evidence>
<dbReference type="Proteomes" id="UP001553161">
    <property type="component" value="Unassembled WGS sequence"/>
</dbReference>
<gene>
    <name evidence="2" type="ORF">AB0T83_15200</name>
</gene>
<keyword evidence="1" id="KW-1133">Transmembrane helix</keyword>